<organism evidence="17 18">
    <name type="scientific">Microbaculum marinisediminis</name>
    <dbReference type="NCBI Taxonomy" id="2931392"/>
    <lineage>
        <taxon>Bacteria</taxon>
        <taxon>Pseudomonadati</taxon>
        <taxon>Pseudomonadota</taxon>
        <taxon>Alphaproteobacteria</taxon>
        <taxon>Hyphomicrobiales</taxon>
        <taxon>Tepidamorphaceae</taxon>
        <taxon>Microbaculum</taxon>
    </lineage>
</organism>
<evidence type="ECO:0000256" key="10">
    <source>
        <dbReference type="ARBA" id="ARBA00022984"/>
    </source>
</evidence>
<comment type="pathway">
    <text evidence="1">Cell wall biogenesis; peptidoglycan biosynthesis.</text>
</comment>
<keyword evidence="8" id="KW-0378">Hydrolase</keyword>
<comment type="similarity">
    <text evidence="3">In the N-terminal section; belongs to the glycosyltransferase 51 family.</text>
</comment>
<comment type="similarity">
    <text evidence="2">In the C-terminal section; belongs to the transpeptidase family.</text>
</comment>
<reference evidence="17 18" key="1">
    <citation type="submission" date="2022-04" db="EMBL/GenBank/DDBJ databases">
        <authorList>
            <person name="Ye Y.-Q."/>
            <person name="Du Z.-J."/>
        </authorList>
    </citation>
    <scope>NUCLEOTIDE SEQUENCE [LARGE SCALE GENOMIC DNA]</scope>
    <source>
        <strain evidence="17 18">A6E488</strain>
    </source>
</reference>
<sequence>MCLTAGLILVAWLWPILDAVPTRIDEPVRRDPTIVLLAADGKPFAEFGPHRQPPVTRDDLPDHFIDALLSIEDRRYYQHFGIDPFGMLRAGLRNARAGQIVEGGSTITQQLAKIDFLGGEQSFERKIREVILALRLEAAYSKDEILLRYLNHAYFGGGTIGLAAASDRYFGKKPRALGVRESAVLAGLIRAPSLLNPQASVERATERADVVLAAMVDAGKLSPQAADAARREPLSIRSAGSDPDPGVWFAQWAVSTLRYEGKEDMSVRTTFDPRLQSIADTAVRGAFAGARAKGAGVSQVALVAMRRDGAVLSMVGGLDPGKTQFNRAYQARRQPGSAFKLFVYLAGLRLGYRPDDVVMDMPVNIDGWSPKNYNGRYYGYISLSEAFARSVNTIAARLGNAVGASAIILAARDLGIDADLNAVGSLALGTSGVTLLDLTGAYASVAAGVMAVEPYGIETHSTAESRPRLDHRGELLEMLRMVVDQGTGRRAALNQPVAGKTGTSQSYRDAWFVGFAGDLVVGVWVGNDDETPMHGITGGSLPAQISHDFMEKALPLMPAAPTVAQSGPAAAETAGGFFVEETGKADNGFFEVADQPLFFREQRGAD</sequence>
<dbReference type="Gene3D" id="1.10.3810.10">
    <property type="entry name" value="Biosynthetic peptidoglycan transglycosylase-like"/>
    <property type="match status" value="1"/>
</dbReference>
<name>A0AAW5R279_9HYPH</name>
<feature type="domain" description="Penicillin-binding protein transpeptidase" evidence="15">
    <location>
        <begin position="301"/>
        <end position="551"/>
    </location>
</feature>
<dbReference type="InterPro" id="IPR023346">
    <property type="entry name" value="Lysozyme-like_dom_sf"/>
</dbReference>
<dbReference type="PANTHER" id="PTHR32282">
    <property type="entry name" value="BINDING PROTEIN TRANSPEPTIDASE, PUTATIVE-RELATED"/>
    <property type="match status" value="1"/>
</dbReference>
<evidence type="ECO:0000259" key="15">
    <source>
        <dbReference type="Pfam" id="PF00905"/>
    </source>
</evidence>
<keyword evidence="12" id="KW-0961">Cell wall biogenesis/degradation</keyword>
<evidence type="ECO:0000256" key="14">
    <source>
        <dbReference type="ARBA" id="ARBA00049902"/>
    </source>
</evidence>
<dbReference type="Gene3D" id="3.40.710.10">
    <property type="entry name" value="DD-peptidase/beta-lactamase superfamily"/>
    <property type="match status" value="1"/>
</dbReference>
<evidence type="ECO:0000256" key="6">
    <source>
        <dbReference type="ARBA" id="ARBA00022676"/>
    </source>
</evidence>
<dbReference type="GO" id="GO:0008360">
    <property type="term" value="P:regulation of cell shape"/>
    <property type="evidence" value="ECO:0007669"/>
    <property type="project" value="UniProtKB-KW"/>
</dbReference>
<keyword evidence="18" id="KW-1185">Reference proteome</keyword>
<keyword evidence="10" id="KW-0573">Peptidoglycan synthesis</keyword>
<dbReference type="AlphaFoldDB" id="A0AAW5R279"/>
<comment type="catalytic activity">
    <reaction evidence="14">
        <text>[GlcNAc-(1-&gt;4)-Mur2Ac(oyl-L-Ala-gamma-D-Glu-L-Lys-D-Ala-D-Ala)](n)-di-trans,octa-cis-undecaprenyl diphosphate + beta-D-GlcNAc-(1-&gt;4)-Mur2Ac(oyl-L-Ala-gamma-D-Glu-L-Lys-D-Ala-D-Ala)-di-trans,octa-cis-undecaprenyl diphosphate = [GlcNAc-(1-&gt;4)-Mur2Ac(oyl-L-Ala-gamma-D-Glu-L-Lys-D-Ala-D-Ala)](n+1)-di-trans,octa-cis-undecaprenyl diphosphate + di-trans,octa-cis-undecaprenyl diphosphate + H(+)</text>
        <dbReference type="Rhea" id="RHEA:23708"/>
        <dbReference type="Rhea" id="RHEA-COMP:9602"/>
        <dbReference type="Rhea" id="RHEA-COMP:9603"/>
        <dbReference type="ChEBI" id="CHEBI:15378"/>
        <dbReference type="ChEBI" id="CHEBI:58405"/>
        <dbReference type="ChEBI" id="CHEBI:60033"/>
        <dbReference type="ChEBI" id="CHEBI:78435"/>
        <dbReference type="EC" id="2.4.99.28"/>
    </reaction>
</comment>
<keyword evidence="7" id="KW-0808">Transferase</keyword>
<comment type="caution">
    <text evidence="17">The sequence shown here is derived from an EMBL/GenBank/DDBJ whole genome shotgun (WGS) entry which is preliminary data.</text>
</comment>
<protein>
    <submittedName>
        <fullName evidence="17">Transglycosylase domain-containing protein</fullName>
    </submittedName>
</protein>
<dbReference type="InterPro" id="IPR012338">
    <property type="entry name" value="Beta-lactam/transpept-like"/>
</dbReference>
<keyword evidence="4" id="KW-0121">Carboxypeptidase</keyword>
<dbReference type="InterPro" id="IPR001460">
    <property type="entry name" value="PCN-bd_Tpept"/>
</dbReference>
<gene>
    <name evidence="17" type="ORF">MUB46_12660</name>
</gene>
<comment type="catalytic activity">
    <reaction evidence="13">
        <text>Preferential cleavage: (Ac)2-L-Lys-D-Ala-|-D-Ala. Also transpeptidation of peptidyl-alanyl moieties that are N-acyl substituents of D-alanine.</text>
        <dbReference type="EC" id="3.4.16.4"/>
    </reaction>
</comment>
<dbReference type="Pfam" id="PF00912">
    <property type="entry name" value="Transgly"/>
    <property type="match status" value="1"/>
</dbReference>
<evidence type="ECO:0000256" key="1">
    <source>
        <dbReference type="ARBA" id="ARBA00004752"/>
    </source>
</evidence>
<dbReference type="GO" id="GO:0006508">
    <property type="term" value="P:proteolysis"/>
    <property type="evidence" value="ECO:0007669"/>
    <property type="project" value="UniProtKB-KW"/>
</dbReference>
<dbReference type="Proteomes" id="UP001320898">
    <property type="component" value="Unassembled WGS sequence"/>
</dbReference>
<dbReference type="GO" id="GO:0071555">
    <property type="term" value="P:cell wall organization"/>
    <property type="evidence" value="ECO:0007669"/>
    <property type="project" value="UniProtKB-KW"/>
</dbReference>
<evidence type="ECO:0000256" key="11">
    <source>
        <dbReference type="ARBA" id="ARBA00023268"/>
    </source>
</evidence>
<dbReference type="GO" id="GO:0009002">
    <property type="term" value="F:serine-type D-Ala-D-Ala carboxypeptidase activity"/>
    <property type="evidence" value="ECO:0007669"/>
    <property type="project" value="UniProtKB-EC"/>
</dbReference>
<keyword evidence="11" id="KW-0511">Multifunctional enzyme</keyword>
<dbReference type="InterPro" id="IPR050396">
    <property type="entry name" value="Glycosyltr_51/Transpeptidase"/>
</dbReference>
<dbReference type="SUPFAM" id="SSF56601">
    <property type="entry name" value="beta-lactamase/transpeptidase-like"/>
    <property type="match status" value="1"/>
</dbReference>
<evidence type="ECO:0000256" key="2">
    <source>
        <dbReference type="ARBA" id="ARBA00007090"/>
    </source>
</evidence>
<evidence type="ECO:0000313" key="17">
    <source>
        <dbReference type="EMBL" id="MCT8972709.1"/>
    </source>
</evidence>
<dbReference type="Pfam" id="PF00905">
    <property type="entry name" value="Transpeptidase"/>
    <property type="match status" value="1"/>
</dbReference>
<dbReference type="InterPro" id="IPR036950">
    <property type="entry name" value="PBP_transglycosylase"/>
</dbReference>
<dbReference type="PANTHER" id="PTHR32282:SF33">
    <property type="entry name" value="PEPTIDOGLYCAN GLYCOSYLTRANSFERASE"/>
    <property type="match status" value="1"/>
</dbReference>
<proteinExistence type="inferred from homology"/>
<evidence type="ECO:0000256" key="5">
    <source>
        <dbReference type="ARBA" id="ARBA00022670"/>
    </source>
</evidence>
<evidence type="ECO:0000256" key="4">
    <source>
        <dbReference type="ARBA" id="ARBA00022645"/>
    </source>
</evidence>
<keyword evidence="5" id="KW-0645">Protease</keyword>
<dbReference type="GO" id="GO:0030288">
    <property type="term" value="C:outer membrane-bounded periplasmic space"/>
    <property type="evidence" value="ECO:0007669"/>
    <property type="project" value="TreeGrafter"/>
</dbReference>
<feature type="domain" description="Glycosyl transferase family 51" evidence="16">
    <location>
        <begin position="41"/>
        <end position="215"/>
    </location>
</feature>
<dbReference type="FunFam" id="1.10.3810.10:FF:000001">
    <property type="entry name" value="Penicillin-binding protein 1A"/>
    <property type="match status" value="1"/>
</dbReference>
<evidence type="ECO:0000256" key="9">
    <source>
        <dbReference type="ARBA" id="ARBA00022960"/>
    </source>
</evidence>
<dbReference type="InterPro" id="IPR001264">
    <property type="entry name" value="Glyco_trans_51"/>
</dbReference>
<dbReference type="GO" id="GO:0008658">
    <property type="term" value="F:penicillin binding"/>
    <property type="evidence" value="ECO:0007669"/>
    <property type="project" value="InterPro"/>
</dbReference>
<keyword evidence="9" id="KW-0133">Cell shape</keyword>
<evidence type="ECO:0000259" key="16">
    <source>
        <dbReference type="Pfam" id="PF00912"/>
    </source>
</evidence>
<dbReference type="GO" id="GO:0008955">
    <property type="term" value="F:peptidoglycan glycosyltransferase activity"/>
    <property type="evidence" value="ECO:0007669"/>
    <property type="project" value="UniProtKB-EC"/>
</dbReference>
<evidence type="ECO:0000256" key="7">
    <source>
        <dbReference type="ARBA" id="ARBA00022679"/>
    </source>
</evidence>
<keyword evidence="6" id="KW-0328">Glycosyltransferase</keyword>
<evidence type="ECO:0000256" key="3">
    <source>
        <dbReference type="ARBA" id="ARBA00007739"/>
    </source>
</evidence>
<evidence type="ECO:0000256" key="13">
    <source>
        <dbReference type="ARBA" id="ARBA00034000"/>
    </source>
</evidence>
<accession>A0AAW5R279</accession>
<evidence type="ECO:0000256" key="12">
    <source>
        <dbReference type="ARBA" id="ARBA00023316"/>
    </source>
</evidence>
<evidence type="ECO:0000256" key="8">
    <source>
        <dbReference type="ARBA" id="ARBA00022801"/>
    </source>
</evidence>
<dbReference type="GO" id="GO:0009252">
    <property type="term" value="P:peptidoglycan biosynthetic process"/>
    <property type="evidence" value="ECO:0007669"/>
    <property type="project" value="UniProtKB-KW"/>
</dbReference>
<dbReference type="EMBL" id="JALIDZ010000005">
    <property type="protein sequence ID" value="MCT8972709.1"/>
    <property type="molecule type" value="Genomic_DNA"/>
</dbReference>
<dbReference type="SUPFAM" id="SSF53955">
    <property type="entry name" value="Lysozyme-like"/>
    <property type="match status" value="1"/>
</dbReference>
<evidence type="ECO:0000313" key="18">
    <source>
        <dbReference type="Proteomes" id="UP001320898"/>
    </source>
</evidence>